<evidence type="ECO:0000256" key="4">
    <source>
        <dbReference type="RuleBase" id="RU362073"/>
    </source>
</evidence>
<dbReference type="SUPFAM" id="SSF64518">
    <property type="entry name" value="Phase 1 flagellin"/>
    <property type="match status" value="1"/>
</dbReference>
<keyword evidence="2 4" id="KW-0964">Secreted</keyword>
<dbReference type="PANTHER" id="PTHR42792:SF2">
    <property type="entry name" value="FLAGELLIN"/>
    <property type="match status" value="1"/>
</dbReference>
<dbReference type="Gene3D" id="1.20.1330.10">
    <property type="entry name" value="f41 fragment of flagellin, N-terminal domain"/>
    <property type="match status" value="1"/>
</dbReference>
<dbReference type="InterPro" id="IPR001029">
    <property type="entry name" value="Flagellin_N"/>
</dbReference>
<dbReference type="Gene3D" id="6.10.280.190">
    <property type="match status" value="1"/>
</dbReference>
<dbReference type="Pfam" id="PF00669">
    <property type="entry name" value="Flagellin_N"/>
    <property type="match status" value="1"/>
</dbReference>
<organism evidence="8 9">
    <name type="scientific">Halorhodospira neutriphila</name>
    <dbReference type="NCBI Taxonomy" id="168379"/>
    <lineage>
        <taxon>Bacteria</taxon>
        <taxon>Pseudomonadati</taxon>
        <taxon>Pseudomonadota</taxon>
        <taxon>Gammaproteobacteria</taxon>
        <taxon>Chromatiales</taxon>
        <taxon>Ectothiorhodospiraceae</taxon>
        <taxon>Halorhodospira</taxon>
    </lineage>
</organism>
<evidence type="ECO:0000256" key="1">
    <source>
        <dbReference type="ARBA" id="ARBA00005709"/>
    </source>
</evidence>
<feature type="domain" description="Flagellin C-terminal" evidence="7">
    <location>
        <begin position="406"/>
        <end position="489"/>
    </location>
</feature>
<gene>
    <name evidence="8" type="ORF">CKO13_06435</name>
</gene>
<dbReference type="Gene3D" id="2.30.220.10">
    <property type="entry name" value="f41 fragment of flagellin, C-terminal domain"/>
    <property type="match status" value="1"/>
</dbReference>
<evidence type="ECO:0000313" key="9">
    <source>
        <dbReference type="Proteomes" id="UP000738126"/>
    </source>
</evidence>
<dbReference type="InterPro" id="IPR046358">
    <property type="entry name" value="Flagellin_C"/>
</dbReference>
<keyword evidence="3 4" id="KW-0975">Bacterial flagellum</keyword>
<comment type="subcellular location">
    <subcellularLocation>
        <location evidence="4">Secreted</location>
    </subcellularLocation>
    <subcellularLocation>
        <location evidence="4">Bacterial flagellum</location>
    </subcellularLocation>
</comment>
<evidence type="ECO:0000259" key="7">
    <source>
        <dbReference type="Pfam" id="PF00700"/>
    </source>
</evidence>
<dbReference type="Gene3D" id="2.170.280.10">
    <property type="entry name" value="f41 fragment of flagellin, middle domain"/>
    <property type="match status" value="1"/>
</dbReference>
<evidence type="ECO:0000256" key="2">
    <source>
        <dbReference type="ARBA" id="ARBA00022525"/>
    </source>
</evidence>
<name>A0ABS1E6B8_9GAMM</name>
<comment type="caution">
    <text evidence="8">The sequence shown here is derived from an EMBL/GenBank/DDBJ whole genome shotgun (WGS) entry which is preliminary data.</text>
</comment>
<dbReference type="InterPro" id="IPR001492">
    <property type="entry name" value="Flagellin"/>
</dbReference>
<dbReference type="Gene3D" id="6.10.10.10">
    <property type="entry name" value="Flagellar export chaperone, C-terminal domain"/>
    <property type="match status" value="1"/>
</dbReference>
<keyword evidence="8" id="KW-0282">Flagellum</keyword>
<proteinExistence type="inferred from homology"/>
<dbReference type="RefSeq" id="WP_200258156.1">
    <property type="nucleotide sequence ID" value="NZ_NRSH01000058.1"/>
</dbReference>
<keyword evidence="9" id="KW-1185">Reference proteome</keyword>
<comment type="function">
    <text evidence="4">Flagellin is the subunit protein which polymerizes to form the filaments of bacterial flagella.</text>
</comment>
<evidence type="ECO:0000256" key="3">
    <source>
        <dbReference type="ARBA" id="ARBA00023143"/>
    </source>
</evidence>
<comment type="similarity">
    <text evidence="1 4">Belongs to the bacterial flagellin family.</text>
</comment>
<sequence>MAQVINTNVASLNAQRHLNESKEEMQVALERLSSGERINSAKDDAAGLAISERFTAQINGMEQAARNANDGVSFAQTAEGAMEEMSNLLQRVRELAVQAANDTNSPSDRRALNREVQAAVEEVNRIAQSTQFNGQNVLNGSLEELFFQVGANRGQSISTSGVDVRTQSLGAEVIDGLSVQRYASSSPESNIPPKIAVNGHEINLEGADDMNSVAQQINELQARTGVRANRADQATSQAVDFEIPSEGQARLRINGEDIHIDFADVEGMGDLAARINERAPDTGVRLERDVSAGGQQIAWSFTATDNFELEYAGAGSLSVGGQQVGTGAATEGSGGKLLVERGLSLSTDYGDDLNLSVVGDVNANDALTNLGLSTTSSSAPLETSEYVISESADVTTREKASDTIVAVDYALRQINKNRADLGAIQNRFEATINNLNISSENLSAARSRILDADFAEETAELTRTKILQQAGTSVLGQANQMPQQVVQLLQQ</sequence>
<reference evidence="8 9" key="1">
    <citation type="journal article" date="2020" name="Microorganisms">
        <title>Osmotic Adaptation and Compatible Solute Biosynthesis of Phototrophic Bacteria as Revealed from Genome Analyses.</title>
        <authorList>
            <person name="Imhoff J.F."/>
            <person name="Rahn T."/>
            <person name="Kunzel S."/>
            <person name="Keller A."/>
            <person name="Neulinger S.C."/>
        </authorList>
    </citation>
    <scope>NUCLEOTIDE SEQUENCE [LARGE SCALE GENOMIC DNA]</scope>
    <source>
        <strain evidence="8 9">DSM 15116</strain>
    </source>
</reference>
<dbReference type="InterPro" id="IPR042187">
    <property type="entry name" value="Flagellin_C_sub2"/>
</dbReference>
<dbReference type="Proteomes" id="UP000738126">
    <property type="component" value="Unassembled WGS sequence"/>
</dbReference>
<evidence type="ECO:0000256" key="5">
    <source>
        <dbReference type="SAM" id="Coils"/>
    </source>
</evidence>
<dbReference type="PANTHER" id="PTHR42792">
    <property type="entry name" value="FLAGELLIN"/>
    <property type="match status" value="1"/>
</dbReference>
<dbReference type="Pfam" id="PF00700">
    <property type="entry name" value="Flagellin_C"/>
    <property type="match status" value="1"/>
</dbReference>
<evidence type="ECO:0000259" key="6">
    <source>
        <dbReference type="Pfam" id="PF00669"/>
    </source>
</evidence>
<evidence type="ECO:0000313" key="8">
    <source>
        <dbReference type="EMBL" id="MBK1726667.1"/>
    </source>
</evidence>
<feature type="coiled-coil region" evidence="5">
    <location>
        <begin position="75"/>
        <end position="129"/>
    </location>
</feature>
<protein>
    <recommendedName>
        <fullName evidence="4">Flagellin</fullName>
    </recommendedName>
</protein>
<keyword evidence="5" id="KW-0175">Coiled coil</keyword>
<keyword evidence="8" id="KW-0966">Cell projection</keyword>
<dbReference type="PRINTS" id="PR00207">
    <property type="entry name" value="FLAGELLIN"/>
</dbReference>
<accession>A0ABS1E6B8</accession>
<keyword evidence="8" id="KW-0969">Cilium</keyword>
<feature type="domain" description="Flagellin N-terminal" evidence="6">
    <location>
        <begin position="5"/>
        <end position="141"/>
    </location>
</feature>
<dbReference type="EMBL" id="NRSH01000058">
    <property type="protein sequence ID" value="MBK1726667.1"/>
    <property type="molecule type" value="Genomic_DNA"/>
</dbReference>